<dbReference type="GO" id="GO:0016747">
    <property type="term" value="F:acyltransferase activity, transferring groups other than amino-acyl groups"/>
    <property type="evidence" value="ECO:0007669"/>
    <property type="project" value="InterPro"/>
</dbReference>
<comment type="caution">
    <text evidence="3">The sequence shown here is derived from an EMBL/GenBank/DDBJ whole genome shotgun (WGS) entry which is preliminary data.</text>
</comment>
<dbReference type="Pfam" id="PF01757">
    <property type="entry name" value="Acyl_transf_3"/>
    <property type="match status" value="1"/>
</dbReference>
<gene>
    <name evidence="3" type="ORF">FXB38_05090</name>
</gene>
<dbReference type="GO" id="GO:0009103">
    <property type="term" value="P:lipopolysaccharide biosynthetic process"/>
    <property type="evidence" value="ECO:0007669"/>
    <property type="project" value="TreeGrafter"/>
</dbReference>
<evidence type="ECO:0000259" key="2">
    <source>
        <dbReference type="Pfam" id="PF01757"/>
    </source>
</evidence>
<feature type="domain" description="Acyltransferase 3" evidence="2">
    <location>
        <begin position="37"/>
        <end position="282"/>
    </location>
</feature>
<dbReference type="PANTHER" id="PTHR23028:SF53">
    <property type="entry name" value="ACYL_TRANSF_3 DOMAIN-CONTAINING PROTEIN"/>
    <property type="match status" value="1"/>
</dbReference>
<keyword evidence="1" id="KW-0812">Transmembrane</keyword>
<dbReference type="EMBL" id="VSSR01000009">
    <property type="protein sequence ID" value="TYL87179.1"/>
    <property type="molecule type" value="Genomic_DNA"/>
</dbReference>
<dbReference type="OrthoDB" id="9796461at2"/>
<accession>A0A5S4WYT7</accession>
<organism evidence="3 4">
    <name type="scientific">Bradyrhizobium cytisi</name>
    <dbReference type="NCBI Taxonomy" id="515489"/>
    <lineage>
        <taxon>Bacteria</taxon>
        <taxon>Pseudomonadati</taxon>
        <taxon>Pseudomonadota</taxon>
        <taxon>Alphaproteobacteria</taxon>
        <taxon>Hyphomicrobiales</taxon>
        <taxon>Nitrobacteraceae</taxon>
        <taxon>Bradyrhizobium</taxon>
    </lineage>
</organism>
<dbReference type="InterPro" id="IPR050879">
    <property type="entry name" value="Acyltransferase_3"/>
</dbReference>
<feature type="transmembrane region" description="Helical" evidence="1">
    <location>
        <begin position="194"/>
        <end position="215"/>
    </location>
</feature>
<proteinExistence type="predicted"/>
<reference evidence="3 4" key="1">
    <citation type="submission" date="2019-08" db="EMBL/GenBank/DDBJ databases">
        <title>Bradyrhizobium hipponensis sp. nov., a rhizobium isolated from a Lupinus angustifolius root nodule in Tunisia.</title>
        <authorList>
            <person name="Off K."/>
            <person name="Rejili M."/>
            <person name="Mars M."/>
            <person name="Brachmann A."/>
            <person name="Marin M."/>
        </authorList>
    </citation>
    <scope>NUCLEOTIDE SEQUENCE [LARGE SCALE GENOMIC DNA]</scope>
    <source>
        <strain evidence="3 4">CTAW11</strain>
    </source>
</reference>
<sequence length="357" mass="39465">MCGRWIVPPIRRALPDMLNSSSETASKQNKAADFRPDIEGLRAIAVLSVIGFHYGVPWLTGGFVGVDIFFVISGYLISQLLLRELNGTGTIDFVAFYGRRARRLLPAALLVTVATLIVSYFVLSPLEQKEIAKSAAASSVFATNMSLLSQALNYFGPESSLNPFLHTWSLSVEEQFYFLWPALLLVLWRTKGRILQFGLVFITLLSFVLCIYLTYTKQAWAFYLSPARAWEFGLGALASLFPFPKWATYTRSAAVSGWIALVGLIFSCFLLDEFSAFPGYCAAAPVAATAARQERRRSVSIAETAGVSVRRHPILRNVSLALAHSSAWLSDVRHNGGNNSRLFHPDGDVLSRELRLA</sequence>
<dbReference type="AlphaFoldDB" id="A0A5S4WYT7"/>
<keyword evidence="4" id="KW-1185">Reference proteome</keyword>
<evidence type="ECO:0000313" key="3">
    <source>
        <dbReference type="EMBL" id="TYL87179.1"/>
    </source>
</evidence>
<feature type="transmembrane region" description="Helical" evidence="1">
    <location>
        <begin position="253"/>
        <end position="271"/>
    </location>
</feature>
<dbReference type="GO" id="GO:0016020">
    <property type="term" value="C:membrane"/>
    <property type="evidence" value="ECO:0007669"/>
    <property type="project" value="TreeGrafter"/>
</dbReference>
<keyword evidence="3" id="KW-0012">Acyltransferase</keyword>
<dbReference type="InterPro" id="IPR002656">
    <property type="entry name" value="Acyl_transf_3_dom"/>
</dbReference>
<dbReference type="PANTHER" id="PTHR23028">
    <property type="entry name" value="ACETYLTRANSFERASE"/>
    <property type="match status" value="1"/>
</dbReference>
<keyword evidence="3" id="KW-0808">Transferase</keyword>
<keyword evidence="1" id="KW-1133">Transmembrane helix</keyword>
<feature type="transmembrane region" description="Helical" evidence="1">
    <location>
        <begin position="103"/>
        <end position="123"/>
    </location>
</feature>
<name>A0A5S4WYT7_9BRAD</name>
<protein>
    <submittedName>
        <fullName evidence="3">Acyltransferase</fullName>
    </submittedName>
</protein>
<dbReference type="Proteomes" id="UP000324853">
    <property type="component" value="Unassembled WGS sequence"/>
</dbReference>
<feature type="transmembrane region" description="Helical" evidence="1">
    <location>
        <begin position="62"/>
        <end position="82"/>
    </location>
</feature>
<evidence type="ECO:0000256" key="1">
    <source>
        <dbReference type="SAM" id="Phobius"/>
    </source>
</evidence>
<keyword evidence="1" id="KW-0472">Membrane</keyword>
<evidence type="ECO:0000313" key="4">
    <source>
        <dbReference type="Proteomes" id="UP000324853"/>
    </source>
</evidence>
<feature type="transmembrane region" description="Helical" evidence="1">
    <location>
        <begin position="167"/>
        <end position="188"/>
    </location>
</feature>